<evidence type="ECO:0000313" key="3">
    <source>
        <dbReference type="Proteomes" id="UP001175001"/>
    </source>
</evidence>
<dbReference type="Proteomes" id="UP001175001">
    <property type="component" value="Unassembled WGS sequence"/>
</dbReference>
<protein>
    <submittedName>
        <fullName evidence="2">Uncharacterized protein</fullName>
    </submittedName>
</protein>
<organism evidence="2 3">
    <name type="scientific">Lasiodiplodia hormozganensis</name>
    <dbReference type="NCBI Taxonomy" id="869390"/>
    <lineage>
        <taxon>Eukaryota</taxon>
        <taxon>Fungi</taxon>
        <taxon>Dikarya</taxon>
        <taxon>Ascomycota</taxon>
        <taxon>Pezizomycotina</taxon>
        <taxon>Dothideomycetes</taxon>
        <taxon>Dothideomycetes incertae sedis</taxon>
        <taxon>Botryosphaeriales</taxon>
        <taxon>Botryosphaeriaceae</taxon>
        <taxon>Lasiodiplodia</taxon>
    </lineage>
</organism>
<proteinExistence type="predicted"/>
<evidence type="ECO:0000256" key="1">
    <source>
        <dbReference type="SAM" id="MobiDB-lite"/>
    </source>
</evidence>
<evidence type="ECO:0000313" key="2">
    <source>
        <dbReference type="EMBL" id="KAK0609028.1"/>
    </source>
</evidence>
<dbReference type="EMBL" id="JAUJDW010000308">
    <property type="protein sequence ID" value="KAK0609028.1"/>
    <property type="molecule type" value="Genomic_DNA"/>
</dbReference>
<name>A0AA39W9V9_9PEZI</name>
<feature type="region of interest" description="Disordered" evidence="1">
    <location>
        <begin position="165"/>
        <end position="184"/>
    </location>
</feature>
<dbReference type="AlphaFoldDB" id="A0AA39W9V9"/>
<reference evidence="2" key="1">
    <citation type="submission" date="2023-06" db="EMBL/GenBank/DDBJ databases">
        <title>Multi-omics analyses reveal the molecular pathogenesis toolkit of Lasiodiplodia hormozganensis, a cross-kingdom pathogen.</title>
        <authorList>
            <person name="Felix C."/>
            <person name="Meneses R."/>
            <person name="Goncalves M.F.M."/>
            <person name="Tilleman L."/>
            <person name="Duarte A.S."/>
            <person name="Jorrin-Novo J.V."/>
            <person name="Van De Peer Y."/>
            <person name="Deforce D."/>
            <person name="Van Nieuwerburgh F."/>
            <person name="Esteves A.C."/>
            <person name="Alves A."/>
        </authorList>
    </citation>
    <scope>NUCLEOTIDE SEQUENCE</scope>
    <source>
        <strain evidence="2">CBS 339.90</strain>
    </source>
</reference>
<keyword evidence="3" id="KW-1185">Reference proteome</keyword>
<feature type="compositionally biased region" description="Gly residues" evidence="1">
    <location>
        <begin position="168"/>
        <end position="180"/>
    </location>
</feature>
<feature type="region of interest" description="Disordered" evidence="1">
    <location>
        <begin position="1"/>
        <end position="57"/>
    </location>
</feature>
<feature type="non-terminal residue" evidence="2">
    <location>
        <position position="208"/>
    </location>
</feature>
<sequence length="208" mass="21734">MSDPTHPALRITIPRANESRRRAPRSAHPRSPRHPPHPFLSARPLSRPAHSPRSPTTTRLSLLTLQAHISTTLAIAAPPTTPAPPSVTVTFTTHATLCHHSVTITCPADAASTTPTPDHCAQCTLHRATRAAKRAWIAAQDLFGALHWRTAAARREYCKARAREAAGVEGGDGGGGGGSGASQTGRRVAFPAAVVAGSGRPTGAFARG</sequence>
<feature type="compositionally biased region" description="Basic residues" evidence="1">
    <location>
        <begin position="22"/>
        <end position="36"/>
    </location>
</feature>
<gene>
    <name evidence="2" type="ORF">DIS24_g12570</name>
</gene>
<accession>A0AA39W9V9</accession>
<comment type="caution">
    <text evidence="2">The sequence shown here is derived from an EMBL/GenBank/DDBJ whole genome shotgun (WGS) entry which is preliminary data.</text>
</comment>